<dbReference type="Gramene" id="TraesLDM5D03G03175950.1">
    <property type="protein sequence ID" value="TraesLDM5D03G03175950.1"/>
    <property type="gene ID" value="TraesLDM5D03G03175950"/>
</dbReference>
<dbReference type="Pfam" id="PF08387">
    <property type="entry name" value="FBD"/>
    <property type="match status" value="1"/>
</dbReference>
<dbReference type="Gramene" id="TraesMAC5D03G03170020.1">
    <property type="protein sequence ID" value="TraesMAC5D03G03170020.1"/>
    <property type="gene ID" value="TraesMAC5D03G03170020"/>
</dbReference>
<dbReference type="Pfam" id="PF00646">
    <property type="entry name" value="F-box"/>
    <property type="match status" value="1"/>
</dbReference>
<organism evidence="3">
    <name type="scientific">Triticum aestivum</name>
    <name type="common">Wheat</name>
    <dbReference type="NCBI Taxonomy" id="4565"/>
    <lineage>
        <taxon>Eukaryota</taxon>
        <taxon>Viridiplantae</taxon>
        <taxon>Streptophyta</taxon>
        <taxon>Embryophyta</taxon>
        <taxon>Tracheophyta</taxon>
        <taxon>Spermatophyta</taxon>
        <taxon>Magnoliopsida</taxon>
        <taxon>Liliopsida</taxon>
        <taxon>Poales</taxon>
        <taxon>Poaceae</taxon>
        <taxon>BOP clade</taxon>
        <taxon>Pooideae</taxon>
        <taxon>Triticodae</taxon>
        <taxon>Triticeae</taxon>
        <taxon>Triticinae</taxon>
        <taxon>Triticum</taxon>
    </lineage>
</organism>
<dbReference type="Gramene" id="TraesCS5D02G362700.1">
    <property type="protein sequence ID" value="TraesCS5D02G362700.1"/>
    <property type="gene ID" value="TraesCS5D02G362700"/>
</dbReference>
<dbReference type="Gramene" id="TraesJUL5D03G03196220.1">
    <property type="protein sequence ID" value="TraesJUL5D03G03196220.1"/>
    <property type="gene ID" value="TraesJUL5D03G03196220"/>
</dbReference>
<dbReference type="Gramene" id="TraesROB_scaffold_040611_01G000500.1">
    <property type="protein sequence ID" value="TraesROB_scaffold_040611_01G000500.1"/>
    <property type="gene ID" value="TraesROB_scaffold_040611_01G000500"/>
</dbReference>
<keyword evidence="4" id="KW-1185">Reference proteome</keyword>
<reference evidence="3" key="2">
    <citation type="submission" date="2018-10" db="UniProtKB">
        <authorList>
            <consortium name="EnsemblPlants"/>
        </authorList>
    </citation>
    <scope>IDENTIFICATION</scope>
</reference>
<dbReference type="Gramene" id="TraesCLE_scaffold_093790_01G000300.1">
    <property type="protein sequence ID" value="TraesCLE_scaffold_093790_01G000300.1"/>
    <property type="gene ID" value="TraesCLE_scaffold_093790_01G000300"/>
</dbReference>
<dbReference type="Gene3D" id="3.80.10.10">
    <property type="entry name" value="Ribonuclease Inhibitor"/>
    <property type="match status" value="1"/>
</dbReference>
<dbReference type="SUPFAM" id="SSF81383">
    <property type="entry name" value="F-box domain"/>
    <property type="match status" value="1"/>
</dbReference>
<feature type="region of interest" description="Disordered" evidence="1">
    <location>
        <begin position="1"/>
        <end position="36"/>
    </location>
</feature>
<reference evidence="3" key="1">
    <citation type="submission" date="2018-08" db="EMBL/GenBank/DDBJ databases">
        <authorList>
            <person name="Rossello M."/>
        </authorList>
    </citation>
    <scope>NUCLEOTIDE SEQUENCE [LARGE SCALE GENOMIC DNA]</scope>
    <source>
        <strain evidence="3">cv. Chinese Spring</strain>
    </source>
</reference>
<evidence type="ECO:0000313" key="4">
    <source>
        <dbReference type="Proteomes" id="UP000019116"/>
    </source>
</evidence>
<dbReference type="InterPro" id="IPR006566">
    <property type="entry name" value="FBD"/>
</dbReference>
<dbReference type="Proteomes" id="UP000019116">
    <property type="component" value="Chromosome 5D"/>
</dbReference>
<dbReference type="InterPro" id="IPR055302">
    <property type="entry name" value="F-box_dom-containing"/>
</dbReference>
<name>A0A3B6MVD3_WHEAT</name>
<dbReference type="OrthoDB" id="674834at2759"/>
<evidence type="ECO:0000313" key="3">
    <source>
        <dbReference type="EnsemblPlants" id="TraesCS5D02G362700.1"/>
    </source>
</evidence>
<dbReference type="Gramene" id="TraesLAC5D03G03126860.1">
    <property type="protein sequence ID" value="TraesLAC5D03G03126860.1"/>
    <property type="gene ID" value="TraesLAC5D03G03126860"/>
</dbReference>
<dbReference type="Gramene" id="TraesSYM5D03G03111650.1">
    <property type="protein sequence ID" value="TraesSYM5D03G03111650.1"/>
    <property type="gene ID" value="TraesSYM5D03G03111650"/>
</dbReference>
<dbReference type="EnsemblPlants" id="TraesCS5D02G362700.1">
    <property type="protein sequence ID" value="TraesCS5D02G362700.1"/>
    <property type="gene ID" value="TraesCS5D02G362700"/>
</dbReference>
<dbReference type="STRING" id="4565.A0A3B6MVD3"/>
<dbReference type="SMART" id="SM00256">
    <property type="entry name" value="FBOX"/>
    <property type="match status" value="1"/>
</dbReference>
<dbReference type="Gramene" id="TraesJAG5D03G03168430.1">
    <property type="protein sequence ID" value="TraesJAG5D03G03168430.1"/>
    <property type="gene ID" value="TraesJAG5D03G03168430"/>
</dbReference>
<dbReference type="InterPro" id="IPR032675">
    <property type="entry name" value="LRR_dom_sf"/>
</dbReference>
<dbReference type="InterPro" id="IPR001810">
    <property type="entry name" value="F-box_dom"/>
</dbReference>
<dbReference type="OMA" id="KILATHH"/>
<dbReference type="Gramene" id="TraesPARA_EIv1.0_1846980.1">
    <property type="protein sequence ID" value="TraesPARA_EIv1.0_1846980.1.CDS"/>
    <property type="gene ID" value="TraesPARA_EIv1.0_1846980"/>
</dbReference>
<dbReference type="Gramene" id="TraesSTA5D03G03162180.1">
    <property type="protein sequence ID" value="TraesSTA5D03G03162180.1"/>
    <property type="gene ID" value="TraesSTA5D03G03162180"/>
</dbReference>
<gene>
    <name evidence="3" type="primary">LOC123116831</name>
</gene>
<feature type="compositionally biased region" description="Basic and acidic residues" evidence="1">
    <location>
        <begin position="9"/>
        <end position="36"/>
    </location>
</feature>
<dbReference type="InterPro" id="IPR053781">
    <property type="entry name" value="F-box_AtFBL13-like"/>
</dbReference>
<sequence>MDDAAAAEPEPKKLRQDEQEPPASREGDGDGEEKLDHISRMPDDILGSVISLLSTKEAARTRLLSSRWRHLWRSAPLNLVVDRRLSGRERDRVAIVSKILATHHGPACRFSLAIGAIRLRRDLYAKFDGWFRSPALDGLEELQFYGGCNPLPPSALRLAPTLRVASFRDCGFPDVAAVPALRLPRLKHLKLPGVAISEEALLHLLAGCTALESLELQGNGLSTVRIVSPTLRNIAVYVSYYHKSDVVLQELVIEDAPCLERLIPLDSGDVPMTITVIAAPKLTVLGYLSSQIYELVIGTIIVKEMIPVSLTAPMRTVKVLVLESIGPNLDTIARFLRCFPCMEKLYIQSRFRKDMKNVGPYDILIDPIECLSLHLSAIVINTYRGMQPDVNFAKFFVLNAKVLKVMKFGVCGTYNEKWMANQQRRLQLDKRASRDARFDFERDVGGCWFSNKKHTHDLWIADPFDSSLCNCC</sequence>
<protein>
    <recommendedName>
        <fullName evidence="2">F-box domain-containing protein</fullName>
    </recommendedName>
</protein>
<evidence type="ECO:0000259" key="2">
    <source>
        <dbReference type="SMART" id="SM00256"/>
    </source>
</evidence>
<dbReference type="Gramene" id="TraesARI5D03G03124930.1">
    <property type="protein sequence ID" value="TraesARI5D03G03124930.1"/>
    <property type="gene ID" value="TraesARI5D03G03124930"/>
</dbReference>
<dbReference type="PANTHER" id="PTHR32141">
    <property type="match status" value="1"/>
</dbReference>
<dbReference type="CDD" id="cd22160">
    <property type="entry name" value="F-box_AtFBL13-like"/>
    <property type="match status" value="1"/>
</dbReference>
<feature type="domain" description="F-box" evidence="2">
    <location>
        <begin position="41"/>
        <end position="80"/>
    </location>
</feature>
<dbReference type="InterPro" id="IPR055411">
    <property type="entry name" value="LRR_FXL15/At3g58940/PEG3-like"/>
</dbReference>
<dbReference type="PANTHER" id="PTHR32141:SF163">
    <property type="entry name" value="OS07G0285900 PROTEIN"/>
    <property type="match status" value="1"/>
</dbReference>
<dbReference type="Gramene" id="TraesWEE_scaffold_091336_01G000300.1">
    <property type="protein sequence ID" value="TraesWEE_scaffold_091336_01G000300.1"/>
    <property type="gene ID" value="TraesWEE_scaffold_091336_01G000300"/>
</dbReference>
<proteinExistence type="predicted"/>
<dbReference type="AlphaFoldDB" id="A0A3B6MVD3"/>
<dbReference type="Gramene" id="TraesCAD_scaffold_098002_01G000300.1">
    <property type="protein sequence ID" value="TraesCAD_scaffold_098002_01G000300.1"/>
    <property type="gene ID" value="TraesCAD_scaffold_098002_01G000300"/>
</dbReference>
<dbReference type="Gramene" id="TraesCS5D03G0816400.1">
    <property type="protein sequence ID" value="TraesCS5D03G0816400.1.CDS"/>
    <property type="gene ID" value="TraesCS5D03G0816400"/>
</dbReference>
<evidence type="ECO:0000256" key="1">
    <source>
        <dbReference type="SAM" id="MobiDB-lite"/>
    </source>
</evidence>
<dbReference type="Gramene" id="TraesNOR5D03G03200820.1">
    <property type="protein sequence ID" value="TraesNOR5D03G03200820.1"/>
    <property type="gene ID" value="TraesNOR5D03G03200820"/>
</dbReference>
<dbReference type="SUPFAM" id="SSF52047">
    <property type="entry name" value="RNI-like"/>
    <property type="match status" value="1"/>
</dbReference>
<dbReference type="InterPro" id="IPR036047">
    <property type="entry name" value="F-box-like_dom_sf"/>
</dbReference>
<accession>A0A3B6MVD3</accession>
<dbReference type="Pfam" id="PF24758">
    <property type="entry name" value="LRR_At5g56370"/>
    <property type="match status" value="1"/>
</dbReference>